<dbReference type="Gene3D" id="3.60.15.10">
    <property type="entry name" value="Ribonuclease Z/Hydroxyacylglutathione hydrolase-like"/>
    <property type="match status" value="1"/>
</dbReference>
<dbReference type="PANTHER" id="PTHR42951">
    <property type="entry name" value="METALLO-BETA-LACTAMASE DOMAIN-CONTAINING"/>
    <property type="match status" value="1"/>
</dbReference>
<protein>
    <submittedName>
        <fullName evidence="4">MBL fold metallo-hydrolase</fullName>
    </submittedName>
</protein>
<dbReference type="SUPFAM" id="SSF56281">
    <property type="entry name" value="Metallo-hydrolase/oxidoreductase"/>
    <property type="match status" value="1"/>
</dbReference>
<evidence type="ECO:0000259" key="3">
    <source>
        <dbReference type="SMART" id="SM00849"/>
    </source>
</evidence>
<dbReference type="CDD" id="cd16282">
    <property type="entry name" value="metallo-hydrolase-like_MBL-fold"/>
    <property type="match status" value="1"/>
</dbReference>
<reference evidence="4" key="1">
    <citation type="submission" date="2020-12" db="EMBL/GenBank/DDBJ databases">
        <title>Geomonas sp. Red875, isolated from river sediment.</title>
        <authorList>
            <person name="Xu Z."/>
            <person name="Zhang Z."/>
            <person name="Masuda Y."/>
            <person name="Itoh H."/>
            <person name="Senoo K."/>
        </authorList>
    </citation>
    <scope>NUCLEOTIDE SEQUENCE</scope>
    <source>
        <strain evidence="4">Red875</strain>
    </source>
</reference>
<dbReference type="RefSeq" id="WP_199382231.1">
    <property type="nucleotide sequence ID" value="NZ_JAEMHM010000001.1"/>
</dbReference>
<keyword evidence="5" id="KW-1185">Reference proteome</keyword>
<feature type="domain" description="Metallo-beta-lactamase" evidence="3">
    <location>
        <begin position="47"/>
        <end position="233"/>
    </location>
</feature>
<feature type="chain" id="PRO_5035293705" evidence="2">
    <location>
        <begin position="23"/>
        <end position="305"/>
    </location>
</feature>
<dbReference type="Proteomes" id="UP000636888">
    <property type="component" value="Unassembled WGS sequence"/>
</dbReference>
<dbReference type="InterPro" id="IPR050855">
    <property type="entry name" value="NDM-1-like"/>
</dbReference>
<name>A0A8J7IZB5_9BACT</name>
<keyword evidence="2" id="KW-0732">Signal</keyword>
<dbReference type="Pfam" id="PF00753">
    <property type="entry name" value="Lactamase_B"/>
    <property type="match status" value="1"/>
</dbReference>
<feature type="signal peptide" evidence="2">
    <location>
        <begin position="1"/>
        <end position="22"/>
    </location>
</feature>
<accession>A0A8J7IZB5</accession>
<organism evidence="4 5">
    <name type="scientific">Geomesophilobacter sediminis</name>
    <dbReference type="NCBI Taxonomy" id="2798584"/>
    <lineage>
        <taxon>Bacteria</taxon>
        <taxon>Pseudomonadati</taxon>
        <taxon>Thermodesulfobacteriota</taxon>
        <taxon>Desulfuromonadia</taxon>
        <taxon>Geobacterales</taxon>
        <taxon>Geobacteraceae</taxon>
        <taxon>Geomesophilobacter</taxon>
    </lineage>
</organism>
<dbReference type="AlphaFoldDB" id="A0A8J7IZB5"/>
<evidence type="ECO:0000313" key="4">
    <source>
        <dbReference type="EMBL" id="MBJ6723403.1"/>
    </source>
</evidence>
<dbReference type="SMART" id="SM00849">
    <property type="entry name" value="Lactamase_B"/>
    <property type="match status" value="1"/>
</dbReference>
<dbReference type="InterPro" id="IPR001279">
    <property type="entry name" value="Metallo-B-lactamas"/>
</dbReference>
<gene>
    <name evidence="4" type="ORF">JFN93_01665</name>
</gene>
<dbReference type="PANTHER" id="PTHR42951:SF4">
    <property type="entry name" value="ACYL-COENZYME A THIOESTERASE MBLAC2"/>
    <property type="match status" value="1"/>
</dbReference>
<dbReference type="EMBL" id="JAEMHM010000001">
    <property type="protein sequence ID" value="MBJ6723403.1"/>
    <property type="molecule type" value="Genomic_DNA"/>
</dbReference>
<evidence type="ECO:0000256" key="1">
    <source>
        <dbReference type="ARBA" id="ARBA00005250"/>
    </source>
</evidence>
<dbReference type="GO" id="GO:0017001">
    <property type="term" value="P:antibiotic catabolic process"/>
    <property type="evidence" value="ECO:0007669"/>
    <property type="project" value="UniProtKB-ARBA"/>
</dbReference>
<evidence type="ECO:0000256" key="2">
    <source>
        <dbReference type="SAM" id="SignalP"/>
    </source>
</evidence>
<dbReference type="InterPro" id="IPR036866">
    <property type="entry name" value="RibonucZ/Hydroxyglut_hydro"/>
</dbReference>
<proteinExistence type="inferred from homology"/>
<sequence length="305" mass="33200">MRRTVLSITLLLTLFLVQNAYAELTKLADDVYAYVGSKDASPKHSFAANAGIVIGRDGVLVVDTLISAKEGERFLADIRKVTAKPIKYVVNTHTHLDHALGNCVFAKVGATIISHESDRAALATQGERILQHAGNYGLSAEDMAGTKVVVPSLAFSDQMLIDLGGEEVRLVRTAPSHTAGSLVVYLPKEKLLFSGDILFTDFHPFLADGDFPGWNRTLDNLLAMDIEKIVPGHGPLSTKKDLREMKAYLAQFDATASRLAAKGETADSITAVLLKELPKRSMGEWMVKYNVTARYAKKYPGEGQP</sequence>
<comment type="caution">
    <text evidence="4">The sequence shown here is derived from an EMBL/GenBank/DDBJ whole genome shotgun (WGS) entry which is preliminary data.</text>
</comment>
<comment type="similarity">
    <text evidence="1">Belongs to the metallo-beta-lactamase superfamily. Class-B beta-lactamase family.</text>
</comment>
<evidence type="ECO:0000313" key="5">
    <source>
        <dbReference type="Proteomes" id="UP000636888"/>
    </source>
</evidence>